<dbReference type="Pfam" id="PF01925">
    <property type="entry name" value="TauE"/>
    <property type="match status" value="1"/>
</dbReference>
<evidence type="ECO:0000256" key="2">
    <source>
        <dbReference type="ARBA" id="ARBA00022692"/>
    </source>
</evidence>
<dbReference type="PANTHER" id="PTHR43483">
    <property type="entry name" value="MEMBRANE TRANSPORTER PROTEIN HI_0806-RELATED"/>
    <property type="match status" value="1"/>
</dbReference>
<comment type="similarity">
    <text evidence="5">Belongs to the 4-toluene sulfonate uptake permease (TSUP) (TC 2.A.102) family.</text>
</comment>
<evidence type="ECO:0000256" key="4">
    <source>
        <dbReference type="ARBA" id="ARBA00023136"/>
    </source>
</evidence>
<name>A0A3R8WE55_9FLAO</name>
<keyword evidence="5" id="KW-1003">Cell membrane</keyword>
<feature type="transmembrane region" description="Helical" evidence="5">
    <location>
        <begin position="79"/>
        <end position="98"/>
    </location>
</feature>
<dbReference type="RefSeq" id="WP_125223086.1">
    <property type="nucleotide sequence ID" value="NZ_QUSX01000002.1"/>
</dbReference>
<dbReference type="EMBL" id="QUSX01000002">
    <property type="protein sequence ID" value="RRQ48367.1"/>
    <property type="molecule type" value="Genomic_DNA"/>
</dbReference>
<evidence type="ECO:0000256" key="1">
    <source>
        <dbReference type="ARBA" id="ARBA00004141"/>
    </source>
</evidence>
<comment type="subcellular location">
    <subcellularLocation>
        <location evidence="5">Cell membrane</location>
        <topology evidence="5">Multi-pass membrane protein</topology>
    </subcellularLocation>
    <subcellularLocation>
        <location evidence="1">Membrane</location>
        <topology evidence="1">Multi-pass membrane protein</topology>
    </subcellularLocation>
</comment>
<feature type="transmembrane region" description="Helical" evidence="5">
    <location>
        <begin position="261"/>
        <end position="282"/>
    </location>
</feature>
<evidence type="ECO:0000256" key="5">
    <source>
        <dbReference type="RuleBase" id="RU363041"/>
    </source>
</evidence>
<dbReference type="AlphaFoldDB" id="A0A3R8WE55"/>
<feature type="transmembrane region" description="Helical" evidence="5">
    <location>
        <begin position="168"/>
        <end position="198"/>
    </location>
</feature>
<proteinExistence type="inferred from homology"/>
<evidence type="ECO:0000313" key="7">
    <source>
        <dbReference type="Proteomes" id="UP000286990"/>
    </source>
</evidence>
<keyword evidence="7" id="KW-1185">Reference proteome</keyword>
<feature type="transmembrane region" description="Helical" evidence="5">
    <location>
        <begin position="131"/>
        <end position="148"/>
    </location>
</feature>
<gene>
    <name evidence="6" type="ORF">DZC72_11680</name>
</gene>
<keyword evidence="2 5" id="KW-0812">Transmembrane</keyword>
<sequence>MITVLWVSLAALGIWFSIVLARDFWAHRTSLEDSSWLKTSVIGFVVNFFDVLGIGAFAPQTALLKFTKQTKDKHIPGTMNVANTLPVLFQALIFITIIEVEPITLVTMFISAGLGAVLGAGIVAKMSEKKIRLVMGFALLVTAFFIMATSLDWIQGGGEAIGLTGTKLVIALIANFGLGALMTAGIGLYAPCMALVFALGMSPQVAFPIMMGSCAFLMPPASVRFIRERAYNRKAAVAMAIPGIVAVGLAAFVVKSLSLDVLRWVVIVVILYTSGVMLYGGFTHRENVDSD</sequence>
<feature type="transmembrane region" description="Helical" evidence="5">
    <location>
        <begin position="235"/>
        <end position="254"/>
    </location>
</feature>
<protein>
    <recommendedName>
        <fullName evidence="5">Probable membrane transporter protein</fullName>
    </recommendedName>
</protein>
<dbReference type="PANTHER" id="PTHR43483:SF3">
    <property type="entry name" value="MEMBRANE TRANSPORTER PROTEIN HI_0806-RELATED"/>
    <property type="match status" value="1"/>
</dbReference>
<evidence type="ECO:0000256" key="3">
    <source>
        <dbReference type="ARBA" id="ARBA00022989"/>
    </source>
</evidence>
<accession>A0A3R8WE55</accession>
<dbReference type="Proteomes" id="UP000286990">
    <property type="component" value="Unassembled WGS sequence"/>
</dbReference>
<keyword evidence="3 5" id="KW-1133">Transmembrane helix</keyword>
<feature type="transmembrane region" description="Helical" evidence="5">
    <location>
        <begin position="104"/>
        <end position="124"/>
    </location>
</feature>
<keyword evidence="4 5" id="KW-0472">Membrane</keyword>
<feature type="transmembrane region" description="Helical" evidence="5">
    <location>
        <begin position="37"/>
        <end position="58"/>
    </location>
</feature>
<organism evidence="6 7">
    <name type="scientific">Maribacter algicola</name>
    <dbReference type="NCBI Taxonomy" id="2498892"/>
    <lineage>
        <taxon>Bacteria</taxon>
        <taxon>Pseudomonadati</taxon>
        <taxon>Bacteroidota</taxon>
        <taxon>Flavobacteriia</taxon>
        <taxon>Flavobacteriales</taxon>
        <taxon>Flavobacteriaceae</taxon>
        <taxon>Maribacter</taxon>
    </lineage>
</organism>
<dbReference type="InterPro" id="IPR002781">
    <property type="entry name" value="TM_pro_TauE-like"/>
</dbReference>
<evidence type="ECO:0000313" key="6">
    <source>
        <dbReference type="EMBL" id="RRQ48367.1"/>
    </source>
</evidence>
<reference evidence="7" key="1">
    <citation type="submission" date="2018-12" db="EMBL/GenBank/DDBJ databases">
        <title>Maribacter lutimaris sp. nov., isolated from marine sediment.</title>
        <authorList>
            <person name="Kim K.K."/>
        </authorList>
    </citation>
    <scope>NUCLEOTIDE SEQUENCE [LARGE SCALE GENOMIC DNA]</scope>
    <source>
        <strain evidence="7">PoM-212</strain>
    </source>
</reference>
<feature type="transmembrane region" description="Helical" evidence="5">
    <location>
        <begin position="205"/>
        <end position="223"/>
    </location>
</feature>
<comment type="caution">
    <text evidence="6">The sequence shown here is derived from an EMBL/GenBank/DDBJ whole genome shotgun (WGS) entry which is preliminary data.</text>
</comment>
<dbReference type="OrthoDB" id="357960at2"/>